<evidence type="ECO:0000313" key="3">
    <source>
        <dbReference type="Proteomes" id="UP000218209"/>
    </source>
</evidence>
<name>A0A1X6NI21_PORUM</name>
<gene>
    <name evidence="2" type="ORF">BU14_3119s0001</name>
</gene>
<dbReference type="AlphaFoldDB" id="A0A1X6NI21"/>
<dbReference type="EMBL" id="KV920821">
    <property type="protein sequence ID" value="OSX68265.1"/>
    <property type="molecule type" value="Genomic_DNA"/>
</dbReference>
<feature type="region of interest" description="Disordered" evidence="1">
    <location>
        <begin position="1"/>
        <end position="21"/>
    </location>
</feature>
<organism evidence="2 3">
    <name type="scientific">Porphyra umbilicalis</name>
    <name type="common">Purple laver</name>
    <name type="synonym">Red alga</name>
    <dbReference type="NCBI Taxonomy" id="2786"/>
    <lineage>
        <taxon>Eukaryota</taxon>
        <taxon>Rhodophyta</taxon>
        <taxon>Bangiophyceae</taxon>
        <taxon>Bangiales</taxon>
        <taxon>Bangiaceae</taxon>
        <taxon>Porphyra</taxon>
    </lineage>
</organism>
<dbReference type="Proteomes" id="UP000218209">
    <property type="component" value="Unassembled WGS sequence"/>
</dbReference>
<protein>
    <submittedName>
        <fullName evidence="2">Uncharacterized protein</fullName>
    </submittedName>
</protein>
<sequence>MGAAAGTLTRGTTTVGGRHASRTVRGAKAGAAALAMWTVADAWVGRGGGLAHADGCGWLPPLASAIMAVGVRAVGPSGVRHRAP</sequence>
<evidence type="ECO:0000256" key="1">
    <source>
        <dbReference type="SAM" id="MobiDB-lite"/>
    </source>
</evidence>
<reference evidence="2 3" key="1">
    <citation type="submission" date="2017-03" db="EMBL/GenBank/DDBJ databases">
        <title>WGS assembly of Porphyra umbilicalis.</title>
        <authorList>
            <person name="Brawley S.H."/>
            <person name="Blouin N.A."/>
            <person name="Ficko-Blean E."/>
            <person name="Wheeler G.L."/>
            <person name="Lohr M."/>
            <person name="Goodson H.V."/>
            <person name="Jenkins J.W."/>
            <person name="Blaby-Haas C.E."/>
            <person name="Helliwell K.E."/>
            <person name="Chan C."/>
            <person name="Marriage T."/>
            <person name="Bhattacharya D."/>
            <person name="Klein A.S."/>
            <person name="Badis Y."/>
            <person name="Brodie J."/>
            <person name="Cao Y."/>
            <person name="Collen J."/>
            <person name="Dittami S.M."/>
            <person name="Gachon C.M."/>
            <person name="Green B.R."/>
            <person name="Karpowicz S."/>
            <person name="Kim J.W."/>
            <person name="Kudahl U."/>
            <person name="Lin S."/>
            <person name="Michel G."/>
            <person name="Mittag M."/>
            <person name="Olson B.J."/>
            <person name="Pangilinan J."/>
            <person name="Peng Y."/>
            <person name="Qiu H."/>
            <person name="Shu S."/>
            <person name="Singer J.T."/>
            <person name="Smith A.G."/>
            <person name="Sprecher B.N."/>
            <person name="Wagner V."/>
            <person name="Wang W."/>
            <person name="Wang Z.-Y."/>
            <person name="Yan J."/>
            <person name="Yarish C."/>
            <person name="Zoeuner-Riek S."/>
            <person name="Zhuang Y."/>
            <person name="Zou Y."/>
            <person name="Lindquist E.A."/>
            <person name="Grimwood J."/>
            <person name="Barry K."/>
            <person name="Rokhsar D.S."/>
            <person name="Schmutz J."/>
            <person name="Stiller J.W."/>
            <person name="Grossman A.R."/>
            <person name="Prochnik S.E."/>
        </authorList>
    </citation>
    <scope>NUCLEOTIDE SEQUENCE [LARGE SCALE GENOMIC DNA]</scope>
    <source>
        <strain evidence="2">4086291</strain>
    </source>
</reference>
<proteinExistence type="predicted"/>
<evidence type="ECO:0000313" key="2">
    <source>
        <dbReference type="EMBL" id="OSX68265.1"/>
    </source>
</evidence>
<keyword evidence="3" id="KW-1185">Reference proteome</keyword>
<feature type="compositionally biased region" description="Low complexity" evidence="1">
    <location>
        <begin position="1"/>
        <end position="17"/>
    </location>
</feature>
<accession>A0A1X6NI21</accession>